<keyword evidence="3" id="KW-1185">Reference proteome</keyword>
<protein>
    <recommendedName>
        <fullName evidence="4">LigA protein</fullName>
    </recommendedName>
</protein>
<accession>A0A1A8Z5G5</accession>
<gene>
    <name evidence="2" type="ORF">GA0070621_0572</name>
</gene>
<dbReference type="AlphaFoldDB" id="A0A1A8Z5G5"/>
<evidence type="ECO:0008006" key="4">
    <source>
        <dbReference type="Google" id="ProtNLM"/>
    </source>
</evidence>
<feature type="region of interest" description="Disordered" evidence="1">
    <location>
        <begin position="124"/>
        <end position="144"/>
    </location>
</feature>
<dbReference type="PATRIC" id="fig|299146.4.peg.582"/>
<name>A0A1A8Z5G5_9ACTN</name>
<evidence type="ECO:0000313" key="2">
    <source>
        <dbReference type="EMBL" id="SBT39051.1"/>
    </source>
</evidence>
<reference evidence="2 3" key="1">
    <citation type="submission" date="2016-06" db="EMBL/GenBank/DDBJ databases">
        <authorList>
            <person name="Kjaerup R.B."/>
            <person name="Dalgaard T.S."/>
            <person name="Juul-Madsen H.R."/>
        </authorList>
    </citation>
    <scope>NUCLEOTIDE SEQUENCE [LARGE SCALE GENOMIC DNA]</scope>
    <source>
        <strain evidence="2 3">DSM 45248</strain>
    </source>
</reference>
<dbReference type="EMBL" id="LT594324">
    <property type="protein sequence ID" value="SBT39051.1"/>
    <property type="molecule type" value="Genomic_DNA"/>
</dbReference>
<proteinExistence type="predicted"/>
<dbReference type="RefSeq" id="WP_167666533.1">
    <property type="nucleotide sequence ID" value="NZ_LT594324.1"/>
</dbReference>
<sequence>MDNGEQPPGAVIRIERRDDPVNAVTEDDAARRAGAYPNLRVGAPLFGHAVDLGDGRWQVHALVDDAPQQARDTLASRLREQLADTADPDLAAELTATGQVLDWEKVDEVTVAGRRHRIVRADTFARFGPDGPEPPRPTDPDPREADRYESFLGGDDVIVDPDAPTGVAEAVLKVELLPAHYPRATVPADVYAQSVAAVRSHPNGVLLPTRYAVAEYVAGAWQPSSRAVATAQEARESIMFDFRWLIPRTGNPSEDEAAAYRQAADDLEASRADEVSVLGRRFRITRIETLLRFSSDGPEGPRPSDPDPDPPPEAHFAQLRAQGLLPDPDTPQEEHP</sequence>
<evidence type="ECO:0000313" key="3">
    <source>
        <dbReference type="Proteomes" id="UP000198765"/>
    </source>
</evidence>
<organism evidence="2 3">
    <name type="scientific">Micromonospora narathiwatensis</name>
    <dbReference type="NCBI Taxonomy" id="299146"/>
    <lineage>
        <taxon>Bacteria</taxon>
        <taxon>Bacillati</taxon>
        <taxon>Actinomycetota</taxon>
        <taxon>Actinomycetes</taxon>
        <taxon>Micromonosporales</taxon>
        <taxon>Micromonosporaceae</taxon>
        <taxon>Micromonospora</taxon>
    </lineage>
</organism>
<evidence type="ECO:0000256" key="1">
    <source>
        <dbReference type="SAM" id="MobiDB-lite"/>
    </source>
</evidence>
<dbReference type="Pfam" id="PF19379">
    <property type="entry name" value="DUF5954"/>
    <property type="match status" value="1"/>
</dbReference>
<dbReference type="InterPro" id="IPR045998">
    <property type="entry name" value="DUF5954"/>
</dbReference>
<feature type="region of interest" description="Disordered" evidence="1">
    <location>
        <begin position="292"/>
        <end position="315"/>
    </location>
</feature>
<dbReference type="Proteomes" id="UP000198765">
    <property type="component" value="Chromosome I"/>
</dbReference>